<comment type="similarity">
    <text evidence="4">Belongs to the ubiquitin-conjugating enzyme family.</text>
</comment>
<dbReference type="InterPro" id="IPR016135">
    <property type="entry name" value="UBQ-conjugating_enzyme/RWD"/>
</dbReference>
<gene>
    <name evidence="6" type="ORF">HGUI_01635</name>
</gene>
<organism evidence="6 7">
    <name type="scientific">Hanseniaspora guilliermondii</name>
    <dbReference type="NCBI Taxonomy" id="56406"/>
    <lineage>
        <taxon>Eukaryota</taxon>
        <taxon>Fungi</taxon>
        <taxon>Dikarya</taxon>
        <taxon>Ascomycota</taxon>
        <taxon>Saccharomycotina</taxon>
        <taxon>Saccharomycetes</taxon>
        <taxon>Saccharomycodales</taxon>
        <taxon>Saccharomycodaceae</taxon>
        <taxon>Hanseniaspora</taxon>
    </lineage>
</organism>
<dbReference type="AlphaFoldDB" id="A0A1L0B3A3"/>
<dbReference type="Pfam" id="PF00179">
    <property type="entry name" value="UQ_con"/>
    <property type="match status" value="1"/>
</dbReference>
<dbReference type="EMBL" id="FQNF01000023">
    <property type="protein sequence ID" value="SGZ39435.1"/>
    <property type="molecule type" value="Genomic_DNA"/>
</dbReference>
<dbReference type="PROSITE" id="PS00183">
    <property type="entry name" value="UBC_1"/>
    <property type="match status" value="1"/>
</dbReference>
<dbReference type="SUPFAM" id="SSF54495">
    <property type="entry name" value="UBC-like"/>
    <property type="match status" value="1"/>
</dbReference>
<sequence length="326" mass="37943">MSSNNKKSNKSRIEKDLQKIYKSGRFKVFFEDDSNLKEFQIEIKGPDDSLYKDSYYRLNFMIPDEYPFKSPSVAFGNKIFHPNIEFCSGSICLNTLNKNWAAIYDLLNVVDVMIPQLLINPNPNDPFNVEASRMFTSDMDLYKFEVQRCIQNHACREAYERKFYREGFDLEQEKEDHPYYYSKNKNNQKNLNSSSQIVEKTLTKNDAKSLDLRNTEEKTPYLEMESSVGLFSMESSRTPPVLHRPTISGFKKVRSFTSFKKNWGSDEIKPNISSHSTSFNSLSNSKKSHSLDHNLFDLDKKECDYLYKLGFSTKKTDDIINSFSGI</sequence>
<evidence type="ECO:0000313" key="6">
    <source>
        <dbReference type="EMBL" id="SGZ39435.1"/>
    </source>
</evidence>
<keyword evidence="2 4" id="KW-0833">Ubl conjugation pathway</keyword>
<evidence type="ECO:0000259" key="5">
    <source>
        <dbReference type="PROSITE" id="PS50127"/>
    </source>
</evidence>
<feature type="active site" description="Glycyl thioester intermediate" evidence="3">
    <location>
        <position position="92"/>
    </location>
</feature>
<name>A0A1L0B3A3_9ASCO</name>
<keyword evidence="7" id="KW-1185">Reference proteome</keyword>
<dbReference type="SMART" id="SM00212">
    <property type="entry name" value="UBCc"/>
    <property type="match status" value="1"/>
</dbReference>
<proteinExistence type="inferred from homology"/>
<dbReference type="GO" id="GO:0016740">
    <property type="term" value="F:transferase activity"/>
    <property type="evidence" value="ECO:0007669"/>
    <property type="project" value="UniProtKB-KW"/>
</dbReference>
<accession>A0A1L0B3A3</accession>
<dbReference type="InterPro" id="IPR023313">
    <property type="entry name" value="UBQ-conjugating_AS"/>
</dbReference>
<dbReference type="PANTHER" id="PTHR24068">
    <property type="entry name" value="UBIQUITIN-CONJUGATING ENZYME E2"/>
    <property type="match status" value="1"/>
</dbReference>
<protein>
    <recommendedName>
        <fullName evidence="5">UBC core domain-containing protein</fullName>
    </recommendedName>
</protein>
<dbReference type="InterPro" id="IPR000608">
    <property type="entry name" value="UBC"/>
</dbReference>
<keyword evidence="4" id="KW-0067">ATP-binding</keyword>
<evidence type="ECO:0000256" key="3">
    <source>
        <dbReference type="PROSITE-ProRule" id="PRU10133"/>
    </source>
</evidence>
<feature type="domain" description="UBC core" evidence="5">
    <location>
        <begin position="8"/>
        <end position="155"/>
    </location>
</feature>
<dbReference type="Gene3D" id="3.10.110.10">
    <property type="entry name" value="Ubiquitin Conjugating Enzyme"/>
    <property type="match status" value="1"/>
</dbReference>
<dbReference type="Proteomes" id="UP000183365">
    <property type="component" value="Unassembled WGS sequence"/>
</dbReference>
<keyword evidence="4" id="KW-0547">Nucleotide-binding</keyword>
<evidence type="ECO:0000256" key="2">
    <source>
        <dbReference type="ARBA" id="ARBA00022786"/>
    </source>
</evidence>
<evidence type="ECO:0000313" key="7">
    <source>
        <dbReference type="Proteomes" id="UP000183365"/>
    </source>
</evidence>
<keyword evidence="1" id="KW-0808">Transferase</keyword>
<evidence type="ECO:0000256" key="4">
    <source>
        <dbReference type="RuleBase" id="RU362109"/>
    </source>
</evidence>
<reference evidence="7" key="1">
    <citation type="submission" date="2016-11" db="EMBL/GenBank/DDBJ databases">
        <authorList>
            <person name="Guldener U."/>
        </authorList>
    </citation>
    <scope>NUCLEOTIDE SEQUENCE [LARGE SCALE GENOMIC DNA]</scope>
</reference>
<dbReference type="GO" id="GO:0005524">
    <property type="term" value="F:ATP binding"/>
    <property type="evidence" value="ECO:0007669"/>
    <property type="project" value="UniProtKB-UniRule"/>
</dbReference>
<dbReference type="OrthoDB" id="269518at2759"/>
<dbReference type="PROSITE" id="PS50127">
    <property type="entry name" value="UBC_2"/>
    <property type="match status" value="1"/>
</dbReference>
<dbReference type="VEuPathDB" id="FungiDB:HGUI_01635"/>
<evidence type="ECO:0000256" key="1">
    <source>
        <dbReference type="ARBA" id="ARBA00022679"/>
    </source>
</evidence>